<dbReference type="EMBL" id="BAABME010000026">
    <property type="protein sequence ID" value="GAA0138626.1"/>
    <property type="molecule type" value="Genomic_DNA"/>
</dbReference>
<dbReference type="GO" id="GO:0080044">
    <property type="term" value="F:quercetin 7-O-glucosyltransferase activity"/>
    <property type="evidence" value="ECO:0007669"/>
    <property type="project" value="TreeGrafter"/>
</dbReference>
<dbReference type="Proteomes" id="UP001454036">
    <property type="component" value="Unassembled WGS sequence"/>
</dbReference>
<evidence type="ECO:0000256" key="2">
    <source>
        <dbReference type="ARBA" id="ARBA00022676"/>
    </source>
</evidence>
<evidence type="ECO:0000313" key="7">
    <source>
        <dbReference type="Proteomes" id="UP001454036"/>
    </source>
</evidence>
<dbReference type="GO" id="GO:0080043">
    <property type="term" value="F:quercetin 3-O-glucosyltransferase activity"/>
    <property type="evidence" value="ECO:0007669"/>
    <property type="project" value="TreeGrafter"/>
</dbReference>
<dbReference type="InterPro" id="IPR035595">
    <property type="entry name" value="UDP_glycos_trans_CS"/>
</dbReference>
<comment type="caution">
    <text evidence="6">The sequence shown here is derived from an EMBL/GenBank/DDBJ whole genome shotgun (WGS) entry which is preliminary data.</text>
</comment>
<dbReference type="CDD" id="cd03784">
    <property type="entry name" value="GT1_Gtf-like"/>
    <property type="match status" value="1"/>
</dbReference>
<dbReference type="FunFam" id="3.40.50.2000:FF:000078">
    <property type="entry name" value="Glycosyltransferase"/>
    <property type="match status" value="1"/>
</dbReference>
<evidence type="ECO:0000256" key="1">
    <source>
        <dbReference type="ARBA" id="ARBA00009995"/>
    </source>
</evidence>
<dbReference type="InterPro" id="IPR002213">
    <property type="entry name" value="UDP_glucos_trans"/>
</dbReference>
<proteinExistence type="inferred from homology"/>
<sequence>MAGEHQKPHAIMIPYPYQGHITPFVYLAMKLASNGFTITFINTHSVHYHITNAQAKAVVDQENGSADIFAKARELGLDIRYATVNDGFPLKFDRSLNHDQFMEGVLHVLSSHVDDLVENLVEKSDPPITCLIADTFFVWGSMVARKYNLVHVSFWTEPALVLTLYYHLDLLRKNGHFGSNDNRKDIINYIPGVDGIEPRDLMSYLQATDIWSPVHRIIYKAFEDVKKADMIICNTVQELELQTLSALNEKQPTYAIGPIVPAGFNKREVPTSLWSESDCTQWLNKKPHGSVLYVSFGSYAHLDKNDLLEIAYGLMLSGVNFLWVLRPDIVSSDVTNFLPQDFLDGVKDRGLIVNWCCQIAVVSHQAIGGFLSHCGWNSTLESIWCGVPLICFPLLTDQFSNRKLVVNDWKIGINLCDESSITRQEVCEKLKYLMMNGENLSKLSSSMKMVSRKMANALEKDGSSENNFRQFIEDVKAKSHKRMMNTINGNQPSSNGYIH</sequence>
<evidence type="ECO:0000256" key="4">
    <source>
        <dbReference type="RuleBase" id="RU003718"/>
    </source>
</evidence>
<dbReference type="PROSITE" id="PS00375">
    <property type="entry name" value="UDPGT"/>
    <property type="match status" value="1"/>
</dbReference>
<accession>A0AAV3NIK4</accession>
<dbReference type="Pfam" id="PF00201">
    <property type="entry name" value="UDPGT"/>
    <property type="match status" value="1"/>
</dbReference>
<evidence type="ECO:0000256" key="3">
    <source>
        <dbReference type="ARBA" id="ARBA00022679"/>
    </source>
</evidence>
<dbReference type="PANTHER" id="PTHR11926">
    <property type="entry name" value="GLUCOSYL/GLUCURONOSYL TRANSFERASES"/>
    <property type="match status" value="1"/>
</dbReference>
<dbReference type="Gene3D" id="3.40.50.2000">
    <property type="entry name" value="Glycogen Phosphorylase B"/>
    <property type="match status" value="2"/>
</dbReference>
<keyword evidence="7" id="KW-1185">Reference proteome</keyword>
<protein>
    <recommendedName>
        <fullName evidence="5">Glycosyltransferase</fullName>
        <ecNumber evidence="5">2.4.1.-</ecNumber>
    </recommendedName>
</protein>
<organism evidence="6 7">
    <name type="scientific">Lithospermum erythrorhizon</name>
    <name type="common">Purple gromwell</name>
    <name type="synonym">Lithospermum officinale var. erythrorhizon</name>
    <dbReference type="NCBI Taxonomy" id="34254"/>
    <lineage>
        <taxon>Eukaryota</taxon>
        <taxon>Viridiplantae</taxon>
        <taxon>Streptophyta</taxon>
        <taxon>Embryophyta</taxon>
        <taxon>Tracheophyta</taxon>
        <taxon>Spermatophyta</taxon>
        <taxon>Magnoliopsida</taxon>
        <taxon>eudicotyledons</taxon>
        <taxon>Gunneridae</taxon>
        <taxon>Pentapetalae</taxon>
        <taxon>asterids</taxon>
        <taxon>lamiids</taxon>
        <taxon>Boraginales</taxon>
        <taxon>Boraginaceae</taxon>
        <taxon>Boraginoideae</taxon>
        <taxon>Lithospermeae</taxon>
        <taxon>Lithospermum</taxon>
    </lineage>
</organism>
<name>A0AAV3NIK4_LITER</name>
<gene>
    <name evidence="6" type="ORF">LIER_00335</name>
</gene>
<comment type="similarity">
    <text evidence="1 4">Belongs to the UDP-glycosyltransferase family.</text>
</comment>
<dbReference type="PANTHER" id="PTHR11926:SF774">
    <property type="entry name" value="UDP-GLYCOSYLTRANSFERASE 85A1-RELATED"/>
    <property type="match status" value="1"/>
</dbReference>
<dbReference type="AlphaFoldDB" id="A0AAV3NIK4"/>
<dbReference type="EC" id="2.4.1.-" evidence="5"/>
<evidence type="ECO:0000313" key="6">
    <source>
        <dbReference type="EMBL" id="GAA0138626.1"/>
    </source>
</evidence>
<keyword evidence="3 4" id="KW-0808">Transferase</keyword>
<dbReference type="SUPFAM" id="SSF53756">
    <property type="entry name" value="UDP-Glycosyltransferase/glycogen phosphorylase"/>
    <property type="match status" value="1"/>
</dbReference>
<keyword evidence="2 4" id="KW-0328">Glycosyltransferase</keyword>
<reference evidence="6 7" key="1">
    <citation type="submission" date="2024-01" db="EMBL/GenBank/DDBJ databases">
        <title>The complete chloroplast genome sequence of Lithospermum erythrorhizon: insights into the phylogenetic relationship among Boraginaceae species and the maternal lineages of purple gromwells.</title>
        <authorList>
            <person name="Okada T."/>
            <person name="Watanabe K."/>
        </authorList>
    </citation>
    <scope>NUCLEOTIDE SEQUENCE [LARGE SCALE GENOMIC DNA]</scope>
</reference>
<evidence type="ECO:0000256" key="5">
    <source>
        <dbReference type="RuleBase" id="RU362057"/>
    </source>
</evidence>